<evidence type="ECO:0000259" key="4">
    <source>
        <dbReference type="PROSITE" id="PS50835"/>
    </source>
</evidence>
<dbReference type="Gene3D" id="2.60.40.10">
    <property type="entry name" value="Immunoglobulins"/>
    <property type="match status" value="1"/>
</dbReference>
<evidence type="ECO:0000313" key="6">
    <source>
        <dbReference type="Proteomes" id="UP000770717"/>
    </source>
</evidence>
<evidence type="ECO:0000256" key="3">
    <source>
        <dbReference type="ARBA" id="ARBA00023179"/>
    </source>
</evidence>
<sequence>MTWFHTLLPHHRRIPVTLYHMAFTSNLSVPPPLSLPFPPPLMQMGDLTRHKTHHLSESTYKHPEYKESDLAEAPKFTQSLNDRTTTNGYTTKLFCSVRGSPKPRIVWLKNKMEIGEDPKYRSLINQGVCSLEIRKPSPFDGGVYTCKAINPLGEASVNCKLDVKVPQ</sequence>
<reference evidence="5" key="1">
    <citation type="thesis" date="2020" institute="ProQuest LLC" country="789 East Eisenhower Parkway, Ann Arbor, MI, USA">
        <title>Comparative Genomics and Chromosome Evolution.</title>
        <authorList>
            <person name="Mudd A.B."/>
        </authorList>
    </citation>
    <scope>NUCLEOTIDE SEQUENCE</scope>
    <source>
        <strain evidence="5">HN-11 Male</strain>
        <tissue evidence="5">Kidney and liver</tissue>
    </source>
</reference>
<dbReference type="GO" id="GO:0032982">
    <property type="term" value="C:myosin filament"/>
    <property type="evidence" value="ECO:0007669"/>
    <property type="project" value="UniProtKB-KW"/>
</dbReference>
<dbReference type="InterPro" id="IPR013098">
    <property type="entry name" value="Ig_I-set"/>
</dbReference>
<dbReference type="GO" id="GO:0007155">
    <property type="term" value="P:cell adhesion"/>
    <property type="evidence" value="ECO:0007669"/>
    <property type="project" value="UniProtKB-KW"/>
</dbReference>
<protein>
    <recommendedName>
        <fullName evidence="4">Ig-like domain-containing protein</fullName>
    </recommendedName>
</protein>
<dbReference type="InterPro" id="IPR003598">
    <property type="entry name" value="Ig_sub2"/>
</dbReference>
<dbReference type="InterPro" id="IPR007110">
    <property type="entry name" value="Ig-like_dom"/>
</dbReference>
<dbReference type="Pfam" id="PF07679">
    <property type="entry name" value="I-set"/>
    <property type="match status" value="1"/>
</dbReference>
<accession>A0A8J6JSE5</accession>
<comment type="caution">
    <text evidence="5">The sequence shown here is derived from an EMBL/GenBank/DDBJ whole genome shotgun (WGS) entry which is preliminary data.</text>
</comment>
<name>A0A8J6JSE5_ELECQ</name>
<dbReference type="Proteomes" id="UP000770717">
    <property type="component" value="Unassembled WGS sequence"/>
</dbReference>
<evidence type="ECO:0000256" key="1">
    <source>
        <dbReference type="ARBA" id="ARBA00022433"/>
    </source>
</evidence>
<dbReference type="AlphaFoldDB" id="A0A8J6JSE5"/>
<dbReference type="InterPro" id="IPR036179">
    <property type="entry name" value="Ig-like_dom_sf"/>
</dbReference>
<proteinExistence type="predicted"/>
<gene>
    <name evidence="5" type="ORF">GDO78_021573</name>
</gene>
<dbReference type="SMART" id="SM00409">
    <property type="entry name" value="IG"/>
    <property type="match status" value="1"/>
</dbReference>
<dbReference type="PROSITE" id="PS50835">
    <property type="entry name" value="IG_LIKE"/>
    <property type="match status" value="1"/>
</dbReference>
<dbReference type="FunFam" id="2.60.40.10:FF:000557">
    <property type="entry name" value="Myosin binding protein Ha"/>
    <property type="match status" value="1"/>
</dbReference>
<dbReference type="EMBL" id="WNTK01000669">
    <property type="protein sequence ID" value="KAG9468952.1"/>
    <property type="molecule type" value="Genomic_DNA"/>
</dbReference>
<keyword evidence="1" id="KW-0787">Thick filament</keyword>
<evidence type="ECO:0000313" key="5">
    <source>
        <dbReference type="EMBL" id="KAG9468952.1"/>
    </source>
</evidence>
<keyword evidence="3" id="KW-0514">Muscle protein</keyword>
<dbReference type="SUPFAM" id="SSF48726">
    <property type="entry name" value="Immunoglobulin"/>
    <property type="match status" value="1"/>
</dbReference>
<dbReference type="SMART" id="SM00408">
    <property type="entry name" value="IGc2"/>
    <property type="match status" value="1"/>
</dbReference>
<keyword evidence="6" id="KW-1185">Reference proteome</keyword>
<evidence type="ECO:0000256" key="2">
    <source>
        <dbReference type="ARBA" id="ARBA00022889"/>
    </source>
</evidence>
<organism evidence="5 6">
    <name type="scientific">Eleutherodactylus coqui</name>
    <name type="common">Puerto Rican coqui</name>
    <dbReference type="NCBI Taxonomy" id="57060"/>
    <lineage>
        <taxon>Eukaryota</taxon>
        <taxon>Metazoa</taxon>
        <taxon>Chordata</taxon>
        <taxon>Craniata</taxon>
        <taxon>Vertebrata</taxon>
        <taxon>Euteleostomi</taxon>
        <taxon>Amphibia</taxon>
        <taxon>Batrachia</taxon>
        <taxon>Anura</taxon>
        <taxon>Neobatrachia</taxon>
        <taxon>Hyloidea</taxon>
        <taxon>Eleutherodactylidae</taxon>
        <taxon>Eleutherodactylinae</taxon>
        <taxon>Eleutherodactylus</taxon>
        <taxon>Eleutherodactylus</taxon>
    </lineage>
</organism>
<dbReference type="PANTHER" id="PTHR47633">
    <property type="entry name" value="IMMUNOGLOBULIN"/>
    <property type="match status" value="1"/>
</dbReference>
<feature type="domain" description="Ig-like" evidence="4">
    <location>
        <begin position="74"/>
        <end position="158"/>
    </location>
</feature>
<dbReference type="InterPro" id="IPR013783">
    <property type="entry name" value="Ig-like_fold"/>
</dbReference>
<dbReference type="OrthoDB" id="6107607at2759"/>
<keyword evidence="2" id="KW-0130">Cell adhesion</keyword>
<dbReference type="InterPro" id="IPR003599">
    <property type="entry name" value="Ig_sub"/>
</dbReference>